<reference evidence="2" key="1">
    <citation type="journal article" date="2007" name="Plant Cell">
        <title>Dothideomycete-plant interactions illuminated by genome sequencing and EST analysis of the wheat pathogen Stagonospora nodorum.</title>
        <authorList>
            <person name="Hane J.K."/>
            <person name="Lowe R.G."/>
            <person name="Solomon P.S."/>
            <person name="Tan K.C."/>
            <person name="Schoch C.L."/>
            <person name="Spatafora J.W."/>
            <person name="Crous P.W."/>
            <person name="Kodira C."/>
            <person name="Birren B.W."/>
            <person name="Galagan J.E."/>
            <person name="Torriani S.F."/>
            <person name="McDonald B.A."/>
            <person name="Oliver R.P."/>
        </authorList>
    </citation>
    <scope>NUCLEOTIDE SEQUENCE [LARGE SCALE GENOMIC DNA]</scope>
    <source>
        <strain evidence="2">SN15 / ATCC MYA-4574 / FGSC 10173</strain>
    </source>
</reference>
<dbReference type="KEGG" id="pno:SNOG_16183"/>
<dbReference type="GeneID" id="5983238"/>
<accession>Q0TW67</accession>
<organism evidence="1 2">
    <name type="scientific">Phaeosphaeria nodorum (strain SN15 / ATCC MYA-4574 / FGSC 10173)</name>
    <name type="common">Glume blotch fungus</name>
    <name type="synonym">Parastagonospora nodorum</name>
    <dbReference type="NCBI Taxonomy" id="321614"/>
    <lineage>
        <taxon>Eukaryota</taxon>
        <taxon>Fungi</taxon>
        <taxon>Dikarya</taxon>
        <taxon>Ascomycota</taxon>
        <taxon>Pezizomycotina</taxon>
        <taxon>Dothideomycetes</taxon>
        <taxon>Pleosporomycetidae</taxon>
        <taxon>Pleosporales</taxon>
        <taxon>Pleosporineae</taxon>
        <taxon>Phaeosphaeriaceae</taxon>
        <taxon>Parastagonospora</taxon>
    </lineage>
</organism>
<protein>
    <submittedName>
        <fullName evidence="1">Uncharacterized protein</fullName>
    </submittedName>
</protein>
<evidence type="ECO:0000313" key="1">
    <source>
        <dbReference type="EMBL" id="EAT76367.1"/>
    </source>
</evidence>
<proteinExistence type="predicted"/>
<evidence type="ECO:0000313" key="2">
    <source>
        <dbReference type="Proteomes" id="UP000001055"/>
    </source>
</evidence>
<gene>
    <name evidence="1" type="ORF">SNOG_16183</name>
</gene>
<dbReference type="RefSeq" id="XP_001806308.1">
    <property type="nucleotide sequence ID" value="XM_001806256.1"/>
</dbReference>
<sequence length="103" mass="11457">MGGLKDHVSLAPRAHRPQKARVFRTSASAFGWFGFDPTILCLKACLLATSRLIITPNMLAPLQRSSRRGQWPIPLPPALPQLLSMFHICVHKAYKKPTLVNTV</sequence>
<dbReference type="Proteomes" id="UP000001055">
    <property type="component" value="Unassembled WGS sequence"/>
</dbReference>
<name>Q0TW67_PHANO</name>
<dbReference type="EMBL" id="CH445368">
    <property type="protein sequence ID" value="EAT76367.1"/>
    <property type="molecule type" value="Genomic_DNA"/>
</dbReference>
<dbReference type="AlphaFoldDB" id="Q0TW67"/>
<dbReference type="InParanoid" id="Q0TW67"/>